<organism evidence="1 2">
    <name type="scientific">Solanum verrucosum</name>
    <dbReference type="NCBI Taxonomy" id="315347"/>
    <lineage>
        <taxon>Eukaryota</taxon>
        <taxon>Viridiplantae</taxon>
        <taxon>Streptophyta</taxon>
        <taxon>Embryophyta</taxon>
        <taxon>Tracheophyta</taxon>
        <taxon>Spermatophyta</taxon>
        <taxon>Magnoliopsida</taxon>
        <taxon>eudicotyledons</taxon>
        <taxon>Gunneridae</taxon>
        <taxon>Pentapetalae</taxon>
        <taxon>asterids</taxon>
        <taxon>lamiids</taxon>
        <taxon>Solanales</taxon>
        <taxon>Solanaceae</taxon>
        <taxon>Solanoideae</taxon>
        <taxon>Solaneae</taxon>
        <taxon>Solanum</taxon>
    </lineage>
</organism>
<dbReference type="EMBL" id="CP133615">
    <property type="protein sequence ID" value="WMV24198.1"/>
    <property type="molecule type" value="Genomic_DNA"/>
</dbReference>
<proteinExistence type="predicted"/>
<protein>
    <submittedName>
        <fullName evidence="1">Uncharacterized protein</fullName>
    </submittedName>
</protein>
<keyword evidence="2" id="KW-1185">Reference proteome</keyword>
<evidence type="ECO:0000313" key="2">
    <source>
        <dbReference type="Proteomes" id="UP001234989"/>
    </source>
</evidence>
<accession>A0AAF0QKQ8</accession>
<dbReference type="Proteomes" id="UP001234989">
    <property type="component" value="Chromosome 4"/>
</dbReference>
<dbReference type="AlphaFoldDB" id="A0AAF0QKQ8"/>
<gene>
    <name evidence="1" type="ORF">MTR67_017583</name>
</gene>
<reference evidence="1" key="1">
    <citation type="submission" date="2023-08" db="EMBL/GenBank/DDBJ databases">
        <title>A de novo genome assembly of Solanum verrucosum Schlechtendal, a Mexican diploid species geographically isolated from the other diploid A-genome species in potato relatives.</title>
        <authorList>
            <person name="Hosaka K."/>
        </authorList>
    </citation>
    <scope>NUCLEOTIDE SEQUENCE</scope>
    <source>
        <tissue evidence="1">Young leaves</tissue>
    </source>
</reference>
<evidence type="ECO:0000313" key="1">
    <source>
        <dbReference type="EMBL" id="WMV24198.1"/>
    </source>
</evidence>
<sequence>MARKKEFSTKWKDIIRSKKQGGLGIRNLKHQGKALKIKWLWRYAQEPQTLWGSVIKSKYGEEDCRVSKEVTTPYGVNQHNTVAEMWTQQGWDMRFRRGMNVWEIPRVVELFKQLESFQGMQEGVDCCGGMDTLKDFIKSAQEAVLTHEKLIKRKIYDQDVYVKRKLRQGIAWALPSKIADTLFSWEEAGASNRER</sequence>
<name>A0AAF0QKQ8_SOLVR</name>